<accession>A0A4C1ZW10</accession>
<reference evidence="1 2" key="1">
    <citation type="journal article" date="2019" name="Commun. Biol.">
        <title>The bagworm genome reveals a unique fibroin gene that provides high tensile strength.</title>
        <authorList>
            <person name="Kono N."/>
            <person name="Nakamura H."/>
            <person name="Ohtoshi R."/>
            <person name="Tomita M."/>
            <person name="Numata K."/>
            <person name="Arakawa K."/>
        </authorList>
    </citation>
    <scope>NUCLEOTIDE SEQUENCE [LARGE SCALE GENOMIC DNA]</scope>
</reference>
<dbReference type="EMBL" id="BGZK01002218">
    <property type="protein sequence ID" value="GBP91868.1"/>
    <property type="molecule type" value="Genomic_DNA"/>
</dbReference>
<dbReference type="AlphaFoldDB" id="A0A4C1ZW10"/>
<dbReference type="Proteomes" id="UP000299102">
    <property type="component" value="Unassembled WGS sequence"/>
</dbReference>
<evidence type="ECO:0000313" key="1">
    <source>
        <dbReference type="EMBL" id="GBP91868.1"/>
    </source>
</evidence>
<protein>
    <submittedName>
        <fullName evidence="1">Uncharacterized protein</fullName>
    </submittedName>
</protein>
<name>A0A4C1ZW10_EUMVA</name>
<organism evidence="1 2">
    <name type="scientific">Eumeta variegata</name>
    <name type="common">Bagworm moth</name>
    <name type="synonym">Eumeta japonica</name>
    <dbReference type="NCBI Taxonomy" id="151549"/>
    <lineage>
        <taxon>Eukaryota</taxon>
        <taxon>Metazoa</taxon>
        <taxon>Ecdysozoa</taxon>
        <taxon>Arthropoda</taxon>
        <taxon>Hexapoda</taxon>
        <taxon>Insecta</taxon>
        <taxon>Pterygota</taxon>
        <taxon>Neoptera</taxon>
        <taxon>Endopterygota</taxon>
        <taxon>Lepidoptera</taxon>
        <taxon>Glossata</taxon>
        <taxon>Ditrysia</taxon>
        <taxon>Tineoidea</taxon>
        <taxon>Psychidae</taxon>
        <taxon>Oiketicinae</taxon>
        <taxon>Eumeta</taxon>
    </lineage>
</organism>
<sequence>MARSGEGGGRSETTASCPLTESAARARVVVVQHQASNSKGLEYFSQEASSERSPTGSNPYWSNVEILKFRVPPKCAPNIEPYPHLVPDPRLPELFSEGWEVNALAPSRGWTSRRAVFNDDSRPTREAGSGVVRALLSSLFMHNLINCFRYFVLDPARRLDLKGGLWFSVMNRAGPATSQGCCLTDCSDAATASAEALLAVPD</sequence>
<proteinExistence type="predicted"/>
<gene>
    <name evidence="1" type="ORF">EVAR_59454_1</name>
</gene>
<comment type="caution">
    <text evidence="1">The sequence shown here is derived from an EMBL/GenBank/DDBJ whole genome shotgun (WGS) entry which is preliminary data.</text>
</comment>
<evidence type="ECO:0000313" key="2">
    <source>
        <dbReference type="Proteomes" id="UP000299102"/>
    </source>
</evidence>
<keyword evidence="2" id="KW-1185">Reference proteome</keyword>